<keyword evidence="11" id="KW-1185">Reference proteome</keyword>
<keyword evidence="5 7" id="KW-0472">Membrane</keyword>
<evidence type="ECO:0000256" key="7">
    <source>
        <dbReference type="SAM" id="Phobius"/>
    </source>
</evidence>
<comment type="similarity">
    <text evidence="6">Belongs to the ABC-4 integral membrane protein family.</text>
</comment>
<dbReference type="Proteomes" id="UP000078437">
    <property type="component" value="Chromosome"/>
</dbReference>
<dbReference type="GO" id="GO:0022857">
    <property type="term" value="F:transmembrane transporter activity"/>
    <property type="evidence" value="ECO:0007669"/>
    <property type="project" value="TreeGrafter"/>
</dbReference>
<evidence type="ECO:0000256" key="6">
    <source>
        <dbReference type="ARBA" id="ARBA00038076"/>
    </source>
</evidence>
<proteinExistence type="inferred from homology"/>
<gene>
    <name evidence="10" type="ORF">ATC03_12695</name>
</gene>
<dbReference type="GO" id="GO:0005886">
    <property type="term" value="C:plasma membrane"/>
    <property type="evidence" value="ECO:0007669"/>
    <property type="project" value="UniProtKB-SubCell"/>
</dbReference>
<feature type="transmembrane region" description="Helical" evidence="7">
    <location>
        <begin position="290"/>
        <end position="315"/>
    </location>
</feature>
<evidence type="ECO:0000256" key="2">
    <source>
        <dbReference type="ARBA" id="ARBA00022475"/>
    </source>
</evidence>
<organism evidence="10 11">
    <name type="scientific">Agromyces aureus</name>
    <dbReference type="NCBI Taxonomy" id="453304"/>
    <lineage>
        <taxon>Bacteria</taxon>
        <taxon>Bacillati</taxon>
        <taxon>Actinomycetota</taxon>
        <taxon>Actinomycetes</taxon>
        <taxon>Micrococcales</taxon>
        <taxon>Microbacteriaceae</taxon>
        <taxon>Agromyces</taxon>
    </lineage>
</organism>
<dbReference type="InterPro" id="IPR050250">
    <property type="entry name" value="Macrolide_Exporter_MacB"/>
</dbReference>
<evidence type="ECO:0000259" key="8">
    <source>
        <dbReference type="Pfam" id="PF02687"/>
    </source>
</evidence>
<evidence type="ECO:0000256" key="5">
    <source>
        <dbReference type="ARBA" id="ARBA00023136"/>
    </source>
</evidence>
<evidence type="ECO:0008006" key="12">
    <source>
        <dbReference type="Google" id="ProtNLM"/>
    </source>
</evidence>
<protein>
    <recommendedName>
        <fullName evidence="12">Cell division protein FtsX</fullName>
    </recommendedName>
</protein>
<evidence type="ECO:0000256" key="4">
    <source>
        <dbReference type="ARBA" id="ARBA00022989"/>
    </source>
</evidence>
<evidence type="ECO:0000256" key="1">
    <source>
        <dbReference type="ARBA" id="ARBA00004651"/>
    </source>
</evidence>
<keyword evidence="2" id="KW-1003">Cell membrane</keyword>
<keyword evidence="3 7" id="KW-0812">Transmembrane</keyword>
<dbReference type="PANTHER" id="PTHR30572">
    <property type="entry name" value="MEMBRANE COMPONENT OF TRANSPORTER-RELATED"/>
    <property type="match status" value="1"/>
</dbReference>
<evidence type="ECO:0000259" key="9">
    <source>
        <dbReference type="Pfam" id="PF12704"/>
    </source>
</evidence>
<dbReference type="KEGG" id="agy:ATC03_12695"/>
<reference evidence="11" key="2">
    <citation type="submission" date="2016-01" db="EMBL/GenBank/DDBJ databases">
        <title>Complete genome sequence of Agromyces aureus AR33T and comparison with related organisms.</title>
        <authorList>
            <person name="Corretto E."/>
            <person name="Antonielli L."/>
            <person name="Sessitsch A."/>
            <person name="Brader G."/>
        </authorList>
    </citation>
    <scope>NUCLEOTIDE SEQUENCE [LARGE SCALE GENOMIC DNA]</scope>
    <source>
        <strain evidence="11">AR33</strain>
    </source>
</reference>
<accession>A0A191WGX8</accession>
<dbReference type="AlphaFoldDB" id="A0A191WGX8"/>
<evidence type="ECO:0000256" key="3">
    <source>
        <dbReference type="ARBA" id="ARBA00022692"/>
    </source>
</evidence>
<dbReference type="Pfam" id="PF12704">
    <property type="entry name" value="MacB_PCD"/>
    <property type="match status" value="1"/>
</dbReference>
<name>A0A191WGX8_9MICO</name>
<feature type="transmembrane region" description="Helical" evidence="7">
    <location>
        <begin position="335"/>
        <end position="362"/>
    </location>
</feature>
<reference evidence="10 11" key="1">
    <citation type="journal article" date="2016" name="Int. J. Syst. Evol. Microbiol.">
        <title>Agromyces aureus sp. nov., isolated from the rhizosphere of Salix caprea L. grown in a heavy-metal-contaminated soil.</title>
        <authorList>
            <person name="Corretto E."/>
            <person name="Antonielli L."/>
            <person name="Sessitsch A."/>
            <person name="Compant S."/>
            <person name="Gorfer M."/>
            <person name="Kuffner M."/>
            <person name="Brader G."/>
        </authorList>
    </citation>
    <scope>NUCLEOTIDE SEQUENCE [LARGE SCALE GENOMIC DNA]</scope>
    <source>
        <strain evidence="10 11">AR33</strain>
    </source>
</reference>
<keyword evidence="4 7" id="KW-1133">Transmembrane helix</keyword>
<dbReference type="EMBL" id="CP013979">
    <property type="protein sequence ID" value="ANJ27439.1"/>
    <property type="molecule type" value="Genomic_DNA"/>
</dbReference>
<dbReference type="STRING" id="453304.ATC03_12695"/>
<feature type="transmembrane region" description="Helical" evidence="7">
    <location>
        <begin position="382"/>
        <end position="410"/>
    </location>
</feature>
<sequence>MMPFLGRTFTGIASTFVESAEELRVHRTRVLLSLVGVAIAVFALTTVLGAAAVAQQALNESNERSSGRPAMLSASIYATSPDGGTIDQARMTEVWQTAVARHGIEYETRIGYGALSAQFVDGVTQVDSTIVDADYGIMHRTPMQDGSWFVGSDADRLAPALVVNVPFWQRLGSPAIASHPTVELRGADGPVTAVVIGVVRTSDYETYPRSFVLADAAERLGLSGGDPSGFAGGFDNGYQYEAWVPVDVADELALRLQGELQAGAPGLEASVNRQDYLAWEGGDALLVLKLVVAGVAVVILLLGALGLVTISLVTVKYRIREIGIRRSFGATSGRVFFSVMMESVVGTAIAGGIGVALAIVAVKSPMFEQLVGQGMVEDFPPFPIDAALIGIGSSVLVGALAGLLPALTAVRVRVIDAIRF</sequence>
<feature type="domain" description="MacB-like periplasmic core" evidence="9">
    <location>
        <begin position="31"/>
        <end position="202"/>
    </location>
</feature>
<dbReference type="InterPro" id="IPR003838">
    <property type="entry name" value="ABC3_permease_C"/>
</dbReference>
<feature type="domain" description="ABC3 transporter permease C-terminal" evidence="8">
    <location>
        <begin position="295"/>
        <end position="411"/>
    </location>
</feature>
<dbReference type="OrthoDB" id="3510103at2"/>
<dbReference type="InterPro" id="IPR025857">
    <property type="entry name" value="MacB_PCD"/>
</dbReference>
<feature type="transmembrane region" description="Helical" evidence="7">
    <location>
        <begin position="30"/>
        <end position="54"/>
    </location>
</feature>
<comment type="subcellular location">
    <subcellularLocation>
        <location evidence="1">Cell membrane</location>
        <topology evidence="1">Multi-pass membrane protein</topology>
    </subcellularLocation>
</comment>
<dbReference type="RefSeq" id="WP_067877652.1">
    <property type="nucleotide sequence ID" value="NZ_CP013979.1"/>
</dbReference>
<dbReference type="PANTHER" id="PTHR30572:SF4">
    <property type="entry name" value="ABC TRANSPORTER PERMEASE YTRF"/>
    <property type="match status" value="1"/>
</dbReference>
<dbReference type="Pfam" id="PF02687">
    <property type="entry name" value="FtsX"/>
    <property type="match status" value="1"/>
</dbReference>
<evidence type="ECO:0000313" key="10">
    <source>
        <dbReference type="EMBL" id="ANJ27439.1"/>
    </source>
</evidence>
<evidence type="ECO:0000313" key="11">
    <source>
        <dbReference type="Proteomes" id="UP000078437"/>
    </source>
</evidence>